<dbReference type="EMBL" id="CAXAMM010039240">
    <property type="protein sequence ID" value="CAK9085028.1"/>
    <property type="molecule type" value="Genomic_DNA"/>
</dbReference>
<evidence type="ECO:0000256" key="3">
    <source>
        <dbReference type="SAM" id="MobiDB-lite"/>
    </source>
</evidence>
<feature type="compositionally biased region" description="Basic and acidic residues" evidence="3">
    <location>
        <begin position="791"/>
        <end position="803"/>
    </location>
</feature>
<gene>
    <name evidence="6" type="ORF">SCF082_LOCUS40292</name>
</gene>
<proteinExistence type="predicted"/>
<keyword evidence="7" id="KW-1185">Reference proteome</keyword>
<evidence type="ECO:0000259" key="5">
    <source>
        <dbReference type="PROSITE" id="PS50103"/>
    </source>
</evidence>
<feature type="compositionally biased region" description="Acidic residues" evidence="3">
    <location>
        <begin position="828"/>
        <end position="837"/>
    </location>
</feature>
<feature type="compositionally biased region" description="Basic and acidic residues" evidence="3">
    <location>
        <begin position="813"/>
        <end position="827"/>
    </location>
</feature>
<keyword evidence="1" id="KW-0862">Zinc</keyword>
<evidence type="ECO:0000256" key="2">
    <source>
        <dbReference type="SAM" id="Coils"/>
    </source>
</evidence>
<dbReference type="PROSITE" id="PS50103">
    <property type="entry name" value="ZF_C3H1"/>
    <property type="match status" value="1"/>
</dbReference>
<feature type="compositionally biased region" description="Basic and acidic residues" evidence="3">
    <location>
        <begin position="92"/>
        <end position="117"/>
    </location>
</feature>
<feature type="coiled-coil region" evidence="2">
    <location>
        <begin position="357"/>
        <end position="387"/>
    </location>
</feature>
<reference evidence="6 7" key="1">
    <citation type="submission" date="2024-02" db="EMBL/GenBank/DDBJ databases">
        <authorList>
            <person name="Chen Y."/>
            <person name="Shah S."/>
            <person name="Dougan E. K."/>
            <person name="Thang M."/>
            <person name="Chan C."/>
        </authorList>
    </citation>
    <scope>NUCLEOTIDE SEQUENCE [LARGE SCALE GENOMIC DNA]</scope>
</reference>
<dbReference type="InterPro" id="IPR001202">
    <property type="entry name" value="WW_dom"/>
</dbReference>
<dbReference type="Gene3D" id="2.20.70.10">
    <property type="match status" value="2"/>
</dbReference>
<feature type="domain" description="C3H1-type" evidence="5">
    <location>
        <begin position="420"/>
        <end position="442"/>
    </location>
</feature>
<dbReference type="SUPFAM" id="SSF51045">
    <property type="entry name" value="WW domain"/>
    <property type="match status" value="2"/>
</dbReference>
<dbReference type="CDD" id="cd00201">
    <property type="entry name" value="WW"/>
    <property type="match status" value="2"/>
</dbReference>
<dbReference type="SMART" id="SM00456">
    <property type="entry name" value="WW"/>
    <property type="match status" value="2"/>
</dbReference>
<feature type="domain" description="WW" evidence="4">
    <location>
        <begin position="195"/>
        <end position="222"/>
    </location>
</feature>
<feature type="compositionally biased region" description="Polar residues" evidence="3">
    <location>
        <begin position="74"/>
        <end position="84"/>
    </location>
</feature>
<evidence type="ECO:0000313" key="7">
    <source>
        <dbReference type="Proteomes" id="UP001642464"/>
    </source>
</evidence>
<dbReference type="PANTHER" id="PTHR11864">
    <property type="entry name" value="PRE-MRNA-PROCESSING PROTEIN PRP40"/>
    <property type="match status" value="1"/>
</dbReference>
<dbReference type="Pfam" id="PF00397">
    <property type="entry name" value="WW"/>
    <property type="match status" value="1"/>
</dbReference>
<dbReference type="InterPro" id="IPR036020">
    <property type="entry name" value="WW_dom_sf"/>
</dbReference>
<name>A0ABP0QBN3_9DINO</name>
<feature type="region of interest" description="Disordered" evidence="3">
    <location>
        <begin position="729"/>
        <end position="754"/>
    </location>
</feature>
<comment type="caution">
    <text evidence="6">The sequence shown here is derived from an EMBL/GenBank/DDBJ whole genome shotgun (WGS) entry which is preliminary data.</text>
</comment>
<feature type="domain" description="WW" evidence="4">
    <location>
        <begin position="148"/>
        <end position="181"/>
    </location>
</feature>
<dbReference type="PROSITE" id="PS01159">
    <property type="entry name" value="WW_DOMAIN_1"/>
    <property type="match status" value="2"/>
</dbReference>
<feature type="compositionally biased region" description="Basic and acidic residues" evidence="3">
    <location>
        <begin position="391"/>
        <end position="400"/>
    </location>
</feature>
<evidence type="ECO:0000256" key="1">
    <source>
        <dbReference type="PROSITE-ProRule" id="PRU00723"/>
    </source>
</evidence>
<feature type="region of interest" description="Disordered" evidence="3">
    <location>
        <begin position="19"/>
        <end position="164"/>
    </location>
</feature>
<dbReference type="InterPro" id="IPR036517">
    <property type="entry name" value="FF_domain_sf"/>
</dbReference>
<keyword evidence="2" id="KW-0175">Coiled coil</keyword>
<feature type="region of interest" description="Disordered" evidence="3">
    <location>
        <begin position="391"/>
        <end position="411"/>
    </location>
</feature>
<dbReference type="Gene3D" id="1.10.10.440">
    <property type="entry name" value="FF domain"/>
    <property type="match status" value="1"/>
</dbReference>
<protein>
    <submittedName>
        <fullName evidence="6">Pre-mRNA-processing protein 40A (AtPRP40a)</fullName>
    </submittedName>
</protein>
<evidence type="ECO:0000259" key="4">
    <source>
        <dbReference type="PROSITE" id="PS50020"/>
    </source>
</evidence>
<keyword evidence="1" id="KW-0479">Metal-binding</keyword>
<evidence type="ECO:0000313" key="6">
    <source>
        <dbReference type="EMBL" id="CAK9085028.1"/>
    </source>
</evidence>
<feature type="compositionally biased region" description="Basic and acidic residues" evidence="3">
    <location>
        <begin position="35"/>
        <end position="61"/>
    </location>
</feature>
<dbReference type="Proteomes" id="UP001642464">
    <property type="component" value="Unassembled WGS sequence"/>
</dbReference>
<feature type="region of interest" description="Disordered" evidence="3">
    <location>
        <begin position="770"/>
        <end position="853"/>
    </location>
</feature>
<organism evidence="6 7">
    <name type="scientific">Durusdinium trenchii</name>
    <dbReference type="NCBI Taxonomy" id="1381693"/>
    <lineage>
        <taxon>Eukaryota</taxon>
        <taxon>Sar</taxon>
        <taxon>Alveolata</taxon>
        <taxon>Dinophyceae</taxon>
        <taxon>Suessiales</taxon>
        <taxon>Symbiodiniaceae</taxon>
        <taxon>Durusdinium</taxon>
    </lineage>
</organism>
<accession>A0ABP0QBN3</accession>
<dbReference type="InterPro" id="IPR039726">
    <property type="entry name" value="Prp40-like"/>
</dbReference>
<feature type="zinc finger region" description="C3H1-type" evidence="1">
    <location>
        <begin position="420"/>
        <end position="442"/>
    </location>
</feature>
<feature type="compositionally biased region" description="Basic and acidic residues" evidence="3">
    <location>
        <begin position="154"/>
        <end position="164"/>
    </location>
</feature>
<sequence length="853" mass="95951">MAAAAGAAAAALLQRQLLLGESGGDPGQQAPEPGHQGREVAAKEEQVESVKSGAREVKIEDSEGAPTEGRGASQAKSEATSHPSTAPKKKAKGEEREPLPRRDSRKRTKEEPAKSEREDEEPGTPHSEQKKKRRRPEVVAEDKGGVRQGSGEGWSEHQTGDGRKFFHNEETGVSQWEKPESLMSESERLINADEWKQYRIWDGRIFYHNKETKVSCWSMPPELRKLKGESTGLDDRPLAETNAERRQAFQEFLKEQGIDATWDWRKVQSLLPKAGPSAQSLSEGLQKQVFAELLSMELRKKELQARRKARNAAVALERLLEERFGEPDALGTSYQEAATILGDEEAWILIKSDVRREEVFQNVMERLEEKHQNARAEQRTVATLRERAEHVTESKQEAFRGPEPGPSQGSYGHPHLCRRPCVKFARGCCDKGVACGFCHSDHVKPATFDKQARDWLAAWPKGRVIAAVLPLLHRAAVKECSAMDLLEILQREHTIRGTGQPQPRTPRKIQQVLDRMNFAGLIGVVRSHVGGHLAILLENGLKNLREEASGLLCQPLIEGMERTEDLLSFLTSKIEVAQSCAAEEPRPILRSKRAFPEISTQPRFRDGYDACAVLARRDELQEEDPPIEALKVWSSMRELRLATVKDPDLKSKVQSQYYHDERKRRDAFVLAMKELAAAERFTVDTSWAQLEEMLQFDQRLQGMREGEGATGMELFDEFIEELKLKGPEAYAGVEPAPPPVVQEPPAKRRRPNRLSEPTIPVKQEFHAVKMEKEEDEDETNALDALIAAAKTEPKTEAREEPKKPPMPPMPKAVKMETVKTEPQVKAEDDTEEEEEDPLMGAALKAQRVKEELE</sequence>
<dbReference type="PANTHER" id="PTHR11864:SF0">
    <property type="entry name" value="PRP40 PRE-MRNA PROCESSING FACTOR 40 HOMOLOG A (YEAST)"/>
    <property type="match status" value="1"/>
</dbReference>
<keyword evidence="1" id="KW-0863">Zinc-finger</keyword>
<feature type="compositionally biased region" description="Basic and acidic residues" evidence="3">
    <location>
        <begin position="136"/>
        <end position="145"/>
    </location>
</feature>
<dbReference type="InterPro" id="IPR000571">
    <property type="entry name" value="Znf_CCCH"/>
</dbReference>
<dbReference type="PROSITE" id="PS50020">
    <property type="entry name" value="WW_DOMAIN_2"/>
    <property type="match status" value="2"/>
</dbReference>